<dbReference type="Proteomes" id="UP000711995">
    <property type="component" value="Unassembled WGS sequence"/>
</dbReference>
<keyword evidence="2" id="KW-1185">Reference proteome</keyword>
<name>A0A968KRH1_9SPIO</name>
<reference evidence="1 2" key="1">
    <citation type="submission" date="2020-03" db="EMBL/GenBank/DDBJ databases">
        <title>Spirochaetal bacteria isolated from arthropods constitute a novel genus Entomospira genus novum within the order Spirochaetales.</title>
        <authorList>
            <person name="Grana-Miraglia L."/>
            <person name="Sikutova S."/>
            <person name="Fingerle V."/>
            <person name="Sing A."/>
            <person name="Castillo-Ramirez S."/>
            <person name="Margos G."/>
            <person name="Rudolf I."/>
        </authorList>
    </citation>
    <scope>NUCLEOTIDE SEQUENCE [LARGE SCALE GENOMIC DNA]</scope>
    <source>
        <strain evidence="1 2">BR193</strain>
    </source>
</reference>
<sequence>MVDRFGEEYRLFFKGNPRLSHGSEHEQALTQELGFHRLPNVNFPFELLL</sequence>
<evidence type="ECO:0000313" key="2">
    <source>
        <dbReference type="Proteomes" id="UP000711995"/>
    </source>
</evidence>
<dbReference type="EMBL" id="JAATLJ010000001">
    <property type="protein sequence ID" value="NIZ40754.1"/>
    <property type="molecule type" value="Genomic_DNA"/>
</dbReference>
<dbReference type="RefSeq" id="WP_167700337.1">
    <property type="nucleotide sequence ID" value="NZ_CP118174.1"/>
</dbReference>
<organism evidence="1 2">
    <name type="scientific">Entomospira entomophila</name>
    <dbReference type="NCBI Taxonomy" id="2719988"/>
    <lineage>
        <taxon>Bacteria</taxon>
        <taxon>Pseudomonadati</taxon>
        <taxon>Spirochaetota</taxon>
        <taxon>Spirochaetia</taxon>
        <taxon>Spirochaetales</taxon>
        <taxon>Spirochaetaceae</taxon>
        <taxon>Entomospira</taxon>
    </lineage>
</organism>
<protein>
    <submittedName>
        <fullName evidence="1">Uncharacterized protein</fullName>
    </submittedName>
</protein>
<dbReference type="AlphaFoldDB" id="A0A968KRH1"/>
<accession>A0A968KRH1</accession>
<proteinExistence type="predicted"/>
<evidence type="ECO:0000313" key="1">
    <source>
        <dbReference type="EMBL" id="NIZ40754.1"/>
    </source>
</evidence>
<comment type="caution">
    <text evidence="1">The sequence shown here is derived from an EMBL/GenBank/DDBJ whole genome shotgun (WGS) entry which is preliminary data.</text>
</comment>
<gene>
    <name evidence="1" type="ORF">HCT14_04430</name>
</gene>